<protein>
    <submittedName>
        <fullName evidence="1">Uncharacterized protein</fullName>
    </submittedName>
</protein>
<dbReference type="EMBL" id="CP000749">
    <property type="protein sequence ID" value="ABR70669.1"/>
    <property type="molecule type" value="Genomic_DNA"/>
</dbReference>
<accession>A6VW40</accession>
<dbReference type="KEGG" id="mmw:Mmwyl1_1743"/>
<dbReference type="HOGENOM" id="CLU_695988_0_0_6"/>
<sequence>MKKFHFDGPTWTFLTPEQMYDEEGKLREAHKYYQNADIYFLTIMRKCLFDPSKTRVSLNGNINCEILVGDPANKKFERVRVSYPLPEIWYAMPSVKARFKSRNEFFFTVLFNQYTPKSGIKRKCFLALRKLMKKGYISSNMGIKMLVAIYSTEISVRHENRYEINIFDPLVKSMTDDDKAEQARKKDPKLYALDDLEWDIERKKGVDFTKLPGADSNENCRLKVDQIVNYFNVDIGGQRIAYIGKTEQEPFERLFPHTKLNELNGKLSINEFESLVLHLFGFMYWDEPTNPFNPSSSISKSDAITVAEAELINYFKPPKNDDYVKDKGKPKWKHIRDLKRRGYKKIVGLVDIEGQYAKFFTSHIEGKGSNRHEIEIDLSRYPSVQQKNTSDSQANR</sequence>
<dbReference type="AlphaFoldDB" id="A6VW40"/>
<name>A6VW40_MARMS</name>
<reference evidence="1" key="1">
    <citation type="submission" date="2007-06" db="EMBL/GenBank/DDBJ databases">
        <title>Complete sequence of Marinomonas sp. MWYL1.</title>
        <authorList>
            <consortium name="US DOE Joint Genome Institute"/>
            <person name="Copeland A."/>
            <person name="Lucas S."/>
            <person name="Lapidus A."/>
            <person name="Barry K."/>
            <person name="Glavina del Rio T."/>
            <person name="Dalin E."/>
            <person name="Tice H."/>
            <person name="Pitluck S."/>
            <person name="Kiss H."/>
            <person name="Brettin T."/>
            <person name="Bruce D."/>
            <person name="Detter J.C."/>
            <person name="Han C."/>
            <person name="Schmutz J."/>
            <person name="Larimer F."/>
            <person name="Land M."/>
            <person name="Hauser L."/>
            <person name="Kyrpides N."/>
            <person name="Kim E."/>
            <person name="Johnston A.W.B."/>
            <person name="Todd J.D."/>
            <person name="Rogers R."/>
            <person name="Wexler M."/>
            <person name="Bond P.L."/>
            <person name="Li Y."/>
            <person name="Richardson P."/>
        </authorList>
    </citation>
    <scope>NUCLEOTIDE SEQUENCE [LARGE SCALE GENOMIC DNA]</scope>
    <source>
        <strain evidence="1">MWYL1</strain>
    </source>
</reference>
<proteinExistence type="predicted"/>
<organism evidence="1">
    <name type="scientific">Marinomonas sp. (strain MWYL1)</name>
    <dbReference type="NCBI Taxonomy" id="400668"/>
    <lineage>
        <taxon>Bacteria</taxon>
        <taxon>Pseudomonadati</taxon>
        <taxon>Pseudomonadota</taxon>
        <taxon>Gammaproteobacteria</taxon>
        <taxon>Oceanospirillales</taxon>
        <taxon>Oceanospirillaceae</taxon>
        <taxon>Marinomonas</taxon>
    </lineage>
</organism>
<evidence type="ECO:0000313" key="1">
    <source>
        <dbReference type="EMBL" id="ABR70669.1"/>
    </source>
</evidence>
<gene>
    <name evidence="1" type="ordered locus">Mmwyl1_1743</name>
</gene>